<feature type="transmembrane region" description="Helical" evidence="1">
    <location>
        <begin position="325"/>
        <end position="345"/>
    </location>
</feature>
<feature type="transmembrane region" description="Helical" evidence="1">
    <location>
        <begin position="283"/>
        <end position="305"/>
    </location>
</feature>
<feature type="transmembrane region" description="Helical" evidence="1">
    <location>
        <begin position="134"/>
        <end position="152"/>
    </location>
</feature>
<keyword evidence="1" id="KW-0472">Membrane</keyword>
<evidence type="ECO:0000313" key="2">
    <source>
        <dbReference type="EMBL" id="HDX33021.1"/>
    </source>
</evidence>
<keyword evidence="1" id="KW-1133">Transmembrane helix</keyword>
<gene>
    <name evidence="2" type="ORF">ENQ20_16275</name>
</gene>
<name>A0A7C1JJI4_9CHLR</name>
<feature type="transmembrane region" description="Helical" evidence="1">
    <location>
        <begin position="20"/>
        <end position="39"/>
    </location>
</feature>
<sequence>MNRFRVNRPDPRSPRLLVHYLPLALLALAVLLYALYFSYLTLLRYHAFESRALDMGNLNQTIWNTAHGDWFRITNQEVELTNRLGYHVEPILLPIAAIYRLHPTPELLLVLQATIVALGALPIYALARRRGLNDWLALSFALAFLLNPTIQAANWLEFHPVTLAPTFLMAAFYFLIAGQTQRFGLFALLAAGCKEEIGLLVAMIGLYAWLALRRPRLGLATMALAGGWSLLAVFGIQQVAAGGNIHWGRYAYLGETTLDKLITLVTQPDVIAAQLQRAEIGRYFFELLLPVGFAALLAPEVLLLASPSLAINLLADFTPMHQVTTLIYAAPVLPFVMLAAVMGTARVNENVKLAAMGRSKASLTSTSIPAQTRSVPAFQMAAALLVLVSALIGQRLWGYLPGGGNHLPLRVTEHHRRAATILAQISPDAAVSAQDRLNPHVSGRRTLYLFPRVDDADYVLLDVTGPAWPQHPSDLKRSVDALLAGEFGVAAAEDGYLLLKRGAASKTFPPEFYTAWQSSAPLFDDLSMQEISVIFGDETGDLLALRSYGVGVDRYGELVTTLVWEALRPLEEDLRFYIAYFDSELQAIHDTRFYPPTAVLWYPTSLWTPGTPVRMQTLPWVLDTDRFALGVGIYKGEEGWDAGARLKVLQVEPAAPILQAGTLVRLGGFTWNNEQRRWIKLLPEAGTPVQMMDTAFTGGLHLEGFTLPEVVRSGEPLPVTLFWRADTPPQADFSVFVQALGPEGHKVTQWDGAPADNISQLPATAWPTGWRGTHRVLLPPPASTAGEHTAGDHIASDYVVIVGMYDWRSGERLWAGTGNFVEIGKVRIEP</sequence>
<evidence type="ECO:0000256" key="1">
    <source>
        <dbReference type="SAM" id="Phobius"/>
    </source>
</evidence>
<protein>
    <submittedName>
        <fullName evidence="2">DUF2079 domain-containing protein</fullName>
    </submittedName>
</protein>
<feature type="transmembrane region" description="Helical" evidence="1">
    <location>
        <begin position="107"/>
        <end position="127"/>
    </location>
</feature>
<feature type="transmembrane region" description="Helical" evidence="1">
    <location>
        <begin position="183"/>
        <end position="210"/>
    </location>
</feature>
<dbReference type="EMBL" id="DSMG01000166">
    <property type="protein sequence ID" value="HDX33021.1"/>
    <property type="molecule type" value="Genomic_DNA"/>
</dbReference>
<keyword evidence="1" id="KW-0812">Transmembrane</keyword>
<organism evidence="2">
    <name type="scientific">Caldilinea aerophila</name>
    <dbReference type="NCBI Taxonomy" id="133453"/>
    <lineage>
        <taxon>Bacteria</taxon>
        <taxon>Bacillati</taxon>
        <taxon>Chloroflexota</taxon>
        <taxon>Caldilineae</taxon>
        <taxon>Caldilineales</taxon>
        <taxon>Caldilineaceae</taxon>
        <taxon>Caldilinea</taxon>
    </lineage>
</organism>
<comment type="caution">
    <text evidence="2">The sequence shown here is derived from an EMBL/GenBank/DDBJ whole genome shotgun (WGS) entry which is preliminary data.</text>
</comment>
<feature type="transmembrane region" description="Helical" evidence="1">
    <location>
        <begin position="381"/>
        <end position="400"/>
    </location>
</feature>
<accession>A0A7C1JJI4</accession>
<feature type="transmembrane region" description="Helical" evidence="1">
    <location>
        <begin position="158"/>
        <end position="176"/>
    </location>
</feature>
<proteinExistence type="predicted"/>
<dbReference type="AlphaFoldDB" id="A0A7C1JJI4"/>
<dbReference type="Pfam" id="PF09852">
    <property type="entry name" value="DUF2079"/>
    <property type="match status" value="1"/>
</dbReference>
<reference evidence="2" key="1">
    <citation type="journal article" date="2020" name="mSystems">
        <title>Genome- and Community-Level Interaction Insights into Carbon Utilization and Element Cycling Functions of Hydrothermarchaeota in Hydrothermal Sediment.</title>
        <authorList>
            <person name="Zhou Z."/>
            <person name="Liu Y."/>
            <person name="Xu W."/>
            <person name="Pan J."/>
            <person name="Luo Z.H."/>
            <person name="Li M."/>
        </authorList>
    </citation>
    <scope>NUCLEOTIDE SEQUENCE [LARGE SCALE GENOMIC DNA]</scope>
    <source>
        <strain evidence="2">SpSt-289</strain>
    </source>
</reference>
<dbReference type="InterPro" id="IPR018650">
    <property type="entry name" value="STSV1_Orf64"/>
</dbReference>
<feature type="transmembrane region" description="Helical" evidence="1">
    <location>
        <begin position="216"/>
        <end position="236"/>
    </location>
</feature>